<evidence type="ECO:0000313" key="4">
    <source>
        <dbReference type="EMBL" id="AVO44264.1"/>
    </source>
</evidence>
<dbReference type="InterPro" id="IPR036249">
    <property type="entry name" value="Thioredoxin-like_sf"/>
</dbReference>
<comment type="similarity">
    <text evidence="1">Belongs to the GST superfamily.</text>
</comment>
<evidence type="ECO:0000256" key="1">
    <source>
        <dbReference type="RuleBase" id="RU003494"/>
    </source>
</evidence>
<dbReference type="InterPro" id="IPR040079">
    <property type="entry name" value="Glutathione_S-Trfase"/>
</dbReference>
<dbReference type="SFLD" id="SFLDG00358">
    <property type="entry name" value="Main_(cytGST)"/>
    <property type="match status" value="1"/>
</dbReference>
<dbReference type="InterPro" id="IPR004046">
    <property type="entry name" value="GST_C"/>
</dbReference>
<evidence type="ECO:0000259" key="3">
    <source>
        <dbReference type="PROSITE" id="PS50405"/>
    </source>
</evidence>
<reference evidence="4 5" key="1">
    <citation type="submission" date="2018-03" db="EMBL/GenBank/DDBJ databases">
        <title>Genome sequencing of Phreatobacter sp.</title>
        <authorList>
            <person name="Kim S.-J."/>
            <person name="Heo J."/>
            <person name="Kwon S.-W."/>
        </authorList>
    </citation>
    <scope>NUCLEOTIDE SEQUENCE [LARGE SCALE GENOMIC DNA]</scope>
    <source>
        <strain evidence="4 5">S-12</strain>
    </source>
</reference>
<dbReference type="SUPFAM" id="SSF47616">
    <property type="entry name" value="GST C-terminal domain-like"/>
    <property type="match status" value="1"/>
</dbReference>
<dbReference type="SFLD" id="SFLDS00019">
    <property type="entry name" value="Glutathione_Transferase_(cytos"/>
    <property type="match status" value="1"/>
</dbReference>
<protein>
    <submittedName>
        <fullName evidence="4">Glutathione S-transferase</fullName>
    </submittedName>
</protein>
<dbReference type="OrthoDB" id="5293590at2"/>
<evidence type="ECO:0000313" key="5">
    <source>
        <dbReference type="Proteomes" id="UP000237889"/>
    </source>
</evidence>
<dbReference type="EMBL" id="CP027668">
    <property type="protein sequence ID" value="AVO44264.1"/>
    <property type="molecule type" value="Genomic_DNA"/>
</dbReference>
<proteinExistence type="inferred from homology"/>
<dbReference type="InterPro" id="IPR036282">
    <property type="entry name" value="Glutathione-S-Trfase_C_sf"/>
</dbReference>
<feature type="domain" description="GST N-terminal" evidence="2">
    <location>
        <begin position="1"/>
        <end position="81"/>
    </location>
</feature>
<dbReference type="InterPro" id="IPR034346">
    <property type="entry name" value="Gtt2-like_C"/>
</dbReference>
<dbReference type="Proteomes" id="UP000237889">
    <property type="component" value="Chromosome"/>
</dbReference>
<dbReference type="PROSITE" id="PS50405">
    <property type="entry name" value="GST_CTER"/>
    <property type="match status" value="1"/>
</dbReference>
<dbReference type="SUPFAM" id="SSF52833">
    <property type="entry name" value="Thioredoxin-like"/>
    <property type="match status" value="1"/>
</dbReference>
<dbReference type="Gene3D" id="1.20.1050.10">
    <property type="match status" value="1"/>
</dbReference>
<dbReference type="RefSeq" id="WP_106747594.1">
    <property type="nucleotide sequence ID" value="NZ_CP027668.1"/>
</dbReference>
<dbReference type="CDD" id="cd03051">
    <property type="entry name" value="GST_N_GTT2_like"/>
    <property type="match status" value="1"/>
</dbReference>
<dbReference type="GO" id="GO:0016740">
    <property type="term" value="F:transferase activity"/>
    <property type="evidence" value="ECO:0007669"/>
    <property type="project" value="UniProtKB-KW"/>
</dbReference>
<dbReference type="Pfam" id="PF02798">
    <property type="entry name" value="GST_N"/>
    <property type="match status" value="1"/>
</dbReference>
<organism evidence="4 5">
    <name type="scientific">Phreatobacter cathodiphilus</name>
    <dbReference type="NCBI Taxonomy" id="1868589"/>
    <lineage>
        <taxon>Bacteria</taxon>
        <taxon>Pseudomonadati</taxon>
        <taxon>Pseudomonadota</taxon>
        <taxon>Alphaproteobacteria</taxon>
        <taxon>Hyphomicrobiales</taxon>
        <taxon>Phreatobacteraceae</taxon>
        <taxon>Phreatobacter</taxon>
    </lineage>
</organism>
<name>A0A2S0N7Y4_9HYPH</name>
<dbReference type="PANTHER" id="PTHR44051">
    <property type="entry name" value="GLUTATHIONE S-TRANSFERASE-RELATED"/>
    <property type="match status" value="1"/>
</dbReference>
<dbReference type="AlphaFoldDB" id="A0A2S0N7Y4"/>
<dbReference type="Gene3D" id="3.40.30.10">
    <property type="entry name" value="Glutaredoxin"/>
    <property type="match status" value="1"/>
</dbReference>
<dbReference type="Pfam" id="PF00043">
    <property type="entry name" value="GST_C"/>
    <property type="match status" value="1"/>
</dbReference>
<dbReference type="KEGG" id="phr:C6569_03825"/>
<keyword evidence="4" id="KW-0808">Transferase</keyword>
<dbReference type="InterPro" id="IPR034345">
    <property type="entry name" value="Gtt2-like_N"/>
</dbReference>
<evidence type="ECO:0000259" key="2">
    <source>
        <dbReference type="PROSITE" id="PS50404"/>
    </source>
</evidence>
<keyword evidence="5" id="KW-1185">Reference proteome</keyword>
<accession>A0A2S0N7Y4</accession>
<feature type="domain" description="GST C-terminal" evidence="3">
    <location>
        <begin position="86"/>
        <end position="203"/>
    </location>
</feature>
<dbReference type="CDD" id="cd03182">
    <property type="entry name" value="GST_C_GTT2_like"/>
    <property type="match status" value="1"/>
</dbReference>
<dbReference type="PROSITE" id="PS50404">
    <property type="entry name" value="GST_NTER"/>
    <property type="match status" value="1"/>
</dbReference>
<dbReference type="InterPro" id="IPR004045">
    <property type="entry name" value="Glutathione_S-Trfase_N"/>
</dbReference>
<gene>
    <name evidence="4" type="ORF">C6569_03825</name>
</gene>
<dbReference type="PANTHER" id="PTHR44051:SF8">
    <property type="entry name" value="GLUTATHIONE S-TRANSFERASE GSTA"/>
    <property type="match status" value="1"/>
</dbReference>
<dbReference type="InterPro" id="IPR010987">
    <property type="entry name" value="Glutathione-S-Trfase_C-like"/>
</dbReference>
<sequence length="203" mass="22850">MKLYDTPLAPNPRRVRVFLAEKGIDIPKVTIDLGKMEQKSESYAAVNPRQRTPALELDDGSVLCESIAICRYIEALHPEPNLFGRTPKEIGEIEMWSRRAELNLLATIASAFRHLHPAMAAMEVPQVREWGEVNKGRIVDELAFLDRQLKGRDFVCCDRFTNADITAMIGVDFLKPTRVAVPDELVDLKRWHAAMAARPSAKA</sequence>